<comment type="caution">
    <text evidence="8">The sequence shown here is derived from an EMBL/GenBank/DDBJ whole genome shotgun (WGS) entry which is preliminary data.</text>
</comment>
<dbReference type="AlphaFoldDB" id="A0A1Y1S429"/>
<sequence>MTLLSLLLAFLKIGAFSFGGGYAAIPLIEVEVVRVHGWLSPHQFADLIAISQLTPGPIAINSATFIGYRVAGIPGSVLATLGVLLIPILIVILLWIVADRFYHSSWIQGALLGLKPALVALIFYSAWSIGRVAFDSSGPILLALGAYAVLRFSRLHPAFIIAASGLVGFLFL</sequence>
<reference evidence="8 9" key="1">
    <citation type="submission" date="2017-03" db="EMBL/GenBank/DDBJ databases">
        <title>Draft Genome sequence of Marispirochaeta sp. strain JC444.</title>
        <authorList>
            <person name="Shivani Y."/>
            <person name="Subhash Y."/>
            <person name="Sasikala C."/>
            <person name="Ramana C."/>
        </authorList>
    </citation>
    <scope>NUCLEOTIDE SEQUENCE [LARGE SCALE GENOMIC DNA]</scope>
    <source>
        <strain evidence="8 9">JC444</strain>
    </source>
</reference>
<dbReference type="STRING" id="1963862.B4O97_01260"/>
<keyword evidence="9" id="KW-1185">Reference proteome</keyword>
<feature type="transmembrane region" description="Helical" evidence="7">
    <location>
        <begin position="77"/>
        <end position="98"/>
    </location>
</feature>
<evidence type="ECO:0000313" key="9">
    <source>
        <dbReference type="Proteomes" id="UP000192343"/>
    </source>
</evidence>
<dbReference type="GO" id="GO:0015109">
    <property type="term" value="F:chromate transmembrane transporter activity"/>
    <property type="evidence" value="ECO:0007669"/>
    <property type="project" value="InterPro"/>
</dbReference>
<evidence type="ECO:0000256" key="5">
    <source>
        <dbReference type="ARBA" id="ARBA00022989"/>
    </source>
</evidence>
<evidence type="ECO:0000256" key="1">
    <source>
        <dbReference type="ARBA" id="ARBA00004651"/>
    </source>
</evidence>
<protein>
    <recommendedName>
        <fullName evidence="10">Chromate transporter</fullName>
    </recommendedName>
</protein>
<keyword evidence="4 7" id="KW-0812">Transmembrane</keyword>
<dbReference type="PANTHER" id="PTHR43663:SF1">
    <property type="entry name" value="CHROMATE TRANSPORTER"/>
    <property type="match status" value="1"/>
</dbReference>
<evidence type="ECO:0000256" key="4">
    <source>
        <dbReference type="ARBA" id="ARBA00022692"/>
    </source>
</evidence>
<comment type="subcellular location">
    <subcellularLocation>
        <location evidence="1">Cell membrane</location>
        <topology evidence="1">Multi-pass membrane protein</topology>
    </subcellularLocation>
</comment>
<evidence type="ECO:0000313" key="8">
    <source>
        <dbReference type="EMBL" id="ORC38415.1"/>
    </source>
</evidence>
<organism evidence="8 9">
    <name type="scientific">Marispirochaeta aestuarii</name>
    <dbReference type="NCBI Taxonomy" id="1963862"/>
    <lineage>
        <taxon>Bacteria</taxon>
        <taxon>Pseudomonadati</taxon>
        <taxon>Spirochaetota</taxon>
        <taxon>Spirochaetia</taxon>
        <taxon>Spirochaetales</taxon>
        <taxon>Spirochaetaceae</taxon>
        <taxon>Marispirochaeta</taxon>
    </lineage>
</organism>
<feature type="transmembrane region" description="Helical" evidence="7">
    <location>
        <begin position="154"/>
        <end position="171"/>
    </location>
</feature>
<comment type="similarity">
    <text evidence="2">Belongs to the chromate ion transporter (CHR) (TC 2.A.51) family.</text>
</comment>
<accession>A0A1Y1S429</accession>
<dbReference type="GO" id="GO:0005886">
    <property type="term" value="C:plasma membrane"/>
    <property type="evidence" value="ECO:0007669"/>
    <property type="project" value="UniProtKB-SubCell"/>
</dbReference>
<dbReference type="Pfam" id="PF02417">
    <property type="entry name" value="Chromate_transp"/>
    <property type="match status" value="1"/>
</dbReference>
<evidence type="ECO:0008006" key="10">
    <source>
        <dbReference type="Google" id="ProtNLM"/>
    </source>
</evidence>
<dbReference type="RefSeq" id="WP_083047519.1">
    <property type="nucleotide sequence ID" value="NZ_CAXXQO010000003.1"/>
</dbReference>
<dbReference type="PANTHER" id="PTHR43663">
    <property type="entry name" value="CHROMATE TRANSPORT PROTEIN-RELATED"/>
    <property type="match status" value="1"/>
</dbReference>
<keyword evidence="3" id="KW-1003">Cell membrane</keyword>
<keyword evidence="6 7" id="KW-0472">Membrane</keyword>
<evidence type="ECO:0000256" key="3">
    <source>
        <dbReference type="ARBA" id="ARBA00022475"/>
    </source>
</evidence>
<proteinExistence type="inferred from homology"/>
<dbReference type="OrthoDB" id="9788907at2"/>
<keyword evidence="5 7" id="KW-1133">Transmembrane helix</keyword>
<gene>
    <name evidence="8" type="ORF">B4O97_01260</name>
</gene>
<dbReference type="EMBL" id="MWQY01000001">
    <property type="protein sequence ID" value="ORC38415.1"/>
    <property type="molecule type" value="Genomic_DNA"/>
</dbReference>
<dbReference type="InterPro" id="IPR003370">
    <property type="entry name" value="Chromate_transpt"/>
</dbReference>
<feature type="transmembrane region" description="Helical" evidence="7">
    <location>
        <begin position="110"/>
        <end position="134"/>
    </location>
</feature>
<evidence type="ECO:0000256" key="2">
    <source>
        <dbReference type="ARBA" id="ARBA00005262"/>
    </source>
</evidence>
<dbReference type="Proteomes" id="UP000192343">
    <property type="component" value="Unassembled WGS sequence"/>
</dbReference>
<evidence type="ECO:0000256" key="7">
    <source>
        <dbReference type="SAM" id="Phobius"/>
    </source>
</evidence>
<name>A0A1Y1S429_9SPIO</name>
<dbReference type="InterPro" id="IPR052518">
    <property type="entry name" value="CHR_Transporter"/>
</dbReference>
<evidence type="ECO:0000256" key="6">
    <source>
        <dbReference type="ARBA" id="ARBA00023136"/>
    </source>
</evidence>